<comment type="caution">
    <text evidence="1">The sequence shown here is derived from an EMBL/GenBank/DDBJ whole genome shotgun (WGS) entry which is preliminary data.</text>
</comment>
<name>A0A834PF62_VESPE</name>
<dbReference type="Proteomes" id="UP000600918">
    <property type="component" value="Unassembled WGS sequence"/>
</dbReference>
<dbReference type="AlphaFoldDB" id="A0A834PF62"/>
<proteinExistence type="predicted"/>
<gene>
    <name evidence="1" type="ORF">H0235_001079</name>
</gene>
<organism evidence="1 2">
    <name type="scientific">Vespula pensylvanica</name>
    <name type="common">Western yellow jacket</name>
    <name type="synonym">Wasp</name>
    <dbReference type="NCBI Taxonomy" id="30213"/>
    <lineage>
        <taxon>Eukaryota</taxon>
        <taxon>Metazoa</taxon>
        <taxon>Ecdysozoa</taxon>
        <taxon>Arthropoda</taxon>
        <taxon>Hexapoda</taxon>
        <taxon>Insecta</taxon>
        <taxon>Pterygota</taxon>
        <taxon>Neoptera</taxon>
        <taxon>Endopterygota</taxon>
        <taxon>Hymenoptera</taxon>
        <taxon>Apocrita</taxon>
        <taxon>Aculeata</taxon>
        <taxon>Vespoidea</taxon>
        <taxon>Vespidae</taxon>
        <taxon>Vespinae</taxon>
        <taxon>Vespula</taxon>
    </lineage>
</organism>
<accession>A0A834PF62</accession>
<dbReference type="EMBL" id="JACSDY010000001">
    <property type="protein sequence ID" value="KAF7438688.1"/>
    <property type="molecule type" value="Genomic_DNA"/>
</dbReference>
<evidence type="ECO:0000313" key="2">
    <source>
        <dbReference type="Proteomes" id="UP000600918"/>
    </source>
</evidence>
<sequence>MSELLYQIRRKHEDIFGGDSFEWILWLSIGQEPSRLVTGLRNARDVQRECGNRVLPSSTYTPTCELRSSSENEFERYLDKTAINFIPLPNGIIILQFNNKVKKLNIIKAYAPTMEKDLAKISDFCKELEELYNPMKEENINLIMGI</sequence>
<keyword evidence="2" id="KW-1185">Reference proteome</keyword>
<protein>
    <submittedName>
        <fullName evidence="1">Uncharacterized protein</fullName>
    </submittedName>
</protein>
<reference evidence="1" key="1">
    <citation type="journal article" date="2020" name="G3 (Bethesda)">
        <title>High-Quality Assemblies for Three Invasive Social Wasps from the &lt;i&gt;Vespula&lt;/i&gt; Genus.</title>
        <authorList>
            <person name="Harrop T.W.R."/>
            <person name="Guhlin J."/>
            <person name="McLaughlin G.M."/>
            <person name="Permina E."/>
            <person name="Stockwell P."/>
            <person name="Gilligan J."/>
            <person name="Le Lec M.F."/>
            <person name="Gruber M.A.M."/>
            <person name="Quinn O."/>
            <person name="Lovegrove M."/>
            <person name="Duncan E.J."/>
            <person name="Remnant E.J."/>
            <person name="Van Eeckhoven J."/>
            <person name="Graham B."/>
            <person name="Knapp R.A."/>
            <person name="Langford K.W."/>
            <person name="Kronenberg Z."/>
            <person name="Press M.O."/>
            <person name="Eacker S.M."/>
            <person name="Wilson-Rankin E.E."/>
            <person name="Purcell J."/>
            <person name="Lester P.J."/>
            <person name="Dearden P.K."/>
        </authorList>
    </citation>
    <scope>NUCLEOTIDE SEQUENCE</scope>
    <source>
        <strain evidence="1">Volc-1</strain>
    </source>
</reference>
<evidence type="ECO:0000313" key="1">
    <source>
        <dbReference type="EMBL" id="KAF7438688.1"/>
    </source>
</evidence>